<reference evidence="1 2" key="1">
    <citation type="submission" date="2021-06" db="EMBL/GenBank/DDBJ databases">
        <title>Complete genome of Haloferula helveola possessing various polysaccharide degrading enzymes.</title>
        <authorList>
            <person name="Takami H."/>
            <person name="Huang C."/>
            <person name="Hamasaki K."/>
        </authorList>
    </citation>
    <scope>NUCLEOTIDE SEQUENCE [LARGE SCALE GENOMIC DNA]</scope>
    <source>
        <strain evidence="1 2">CN-1</strain>
    </source>
</reference>
<dbReference type="EMBL" id="AP024702">
    <property type="protein sequence ID" value="BCX46757.1"/>
    <property type="molecule type" value="Genomic_DNA"/>
</dbReference>
<sequence length="153" mass="17156">MDLFVQAVEQFELLIDRLSLDTSRHFGVIGDPLFEGVRFYTFDVVTGTFAYDRAVEIAADTVDVIEESLMQIEGSHTLLGPIMLKLKSVAPAFNAEGKTVLMGSWGMGPAEIGWLVRRINERKIFEEFLLSASIDEATVNRYNDSFSEELKQA</sequence>
<name>A0ABM7RAU7_9BACT</name>
<accession>A0ABM7RAU7</accession>
<proteinExistence type="predicted"/>
<evidence type="ECO:0000313" key="1">
    <source>
        <dbReference type="EMBL" id="BCX46757.1"/>
    </source>
</evidence>
<dbReference type="RefSeq" id="WP_338688634.1">
    <property type="nucleotide sequence ID" value="NZ_AP024702.1"/>
</dbReference>
<dbReference type="Proteomes" id="UP001374893">
    <property type="component" value="Chromosome"/>
</dbReference>
<keyword evidence="2" id="KW-1185">Reference proteome</keyword>
<evidence type="ECO:0000313" key="2">
    <source>
        <dbReference type="Proteomes" id="UP001374893"/>
    </source>
</evidence>
<gene>
    <name evidence="1" type="ORF">HAHE_06650</name>
</gene>
<organism evidence="1 2">
    <name type="scientific">Haloferula helveola</name>
    <dbReference type="NCBI Taxonomy" id="490095"/>
    <lineage>
        <taxon>Bacteria</taxon>
        <taxon>Pseudomonadati</taxon>
        <taxon>Verrucomicrobiota</taxon>
        <taxon>Verrucomicrobiia</taxon>
        <taxon>Verrucomicrobiales</taxon>
        <taxon>Verrucomicrobiaceae</taxon>
        <taxon>Haloferula</taxon>
    </lineage>
</organism>
<protein>
    <submittedName>
        <fullName evidence="1">Uncharacterized protein</fullName>
    </submittedName>
</protein>